<evidence type="ECO:0000313" key="1">
    <source>
        <dbReference type="EMBL" id="CAH0759825.1"/>
    </source>
</evidence>
<gene>
    <name evidence="1" type="ORF">DIATSA_LOCUS10090</name>
</gene>
<evidence type="ECO:0000313" key="2">
    <source>
        <dbReference type="Proteomes" id="UP001153714"/>
    </source>
</evidence>
<reference evidence="1" key="2">
    <citation type="submission" date="2022-10" db="EMBL/GenBank/DDBJ databases">
        <authorList>
            <consortium name="ENA_rothamsted_submissions"/>
            <consortium name="culmorum"/>
            <person name="King R."/>
        </authorList>
    </citation>
    <scope>NUCLEOTIDE SEQUENCE</scope>
</reference>
<reference evidence="1" key="1">
    <citation type="submission" date="2021-12" db="EMBL/GenBank/DDBJ databases">
        <authorList>
            <person name="King R."/>
        </authorList>
    </citation>
    <scope>NUCLEOTIDE SEQUENCE</scope>
</reference>
<name>A0A9P0G3K6_9NEOP</name>
<keyword evidence="2" id="KW-1185">Reference proteome</keyword>
<dbReference type="EMBL" id="OU893335">
    <property type="protein sequence ID" value="CAH0759825.1"/>
    <property type="molecule type" value="Genomic_DNA"/>
</dbReference>
<dbReference type="Proteomes" id="UP001153714">
    <property type="component" value="Chromosome 4"/>
</dbReference>
<dbReference type="AlphaFoldDB" id="A0A9P0G3K6"/>
<dbReference type="OrthoDB" id="1854899at2759"/>
<accession>A0A9P0G3K6</accession>
<sequence>MQYQFITYNMSIYENVEYSCLTLEVKNSSAVSEMRIKHFCPREPTGAVCYAYKGTLFEISVYIVYSDTCQFEMIAWGWKKNMTLIDVQEWKWEEGTFYADFSMTRVSNITGLVSFFRTEVSRKLFHRPQEEYRGTPDMTGFGFEPLDEKMWVPEFDLWTTTAVDNATWDTTTPRGRGEGLLLALHLLLPCPF</sequence>
<organism evidence="1 2">
    <name type="scientific">Diatraea saccharalis</name>
    <name type="common">sugarcane borer</name>
    <dbReference type="NCBI Taxonomy" id="40085"/>
    <lineage>
        <taxon>Eukaryota</taxon>
        <taxon>Metazoa</taxon>
        <taxon>Ecdysozoa</taxon>
        <taxon>Arthropoda</taxon>
        <taxon>Hexapoda</taxon>
        <taxon>Insecta</taxon>
        <taxon>Pterygota</taxon>
        <taxon>Neoptera</taxon>
        <taxon>Endopterygota</taxon>
        <taxon>Lepidoptera</taxon>
        <taxon>Glossata</taxon>
        <taxon>Ditrysia</taxon>
        <taxon>Pyraloidea</taxon>
        <taxon>Crambidae</taxon>
        <taxon>Crambinae</taxon>
        <taxon>Diatraea</taxon>
    </lineage>
</organism>
<protein>
    <submittedName>
        <fullName evidence="1">Uncharacterized protein</fullName>
    </submittedName>
</protein>
<proteinExistence type="predicted"/>